<reference evidence="18 19" key="1">
    <citation type="journal article" date="2011" name="Front. Microbiol.">
        <title>Genomic signatures of strain selection and enhancement in Bacillus atrophaeus var. globigii, a historical biowarfare simulant.</title>
        <authorList>
            <person name="Gibbons H.S."/>
            <person name="Broomall S.M."/>
            <person name="McNew L.A."/>
            <person name="Daligault H."/>
            <person name="Chapman C."/>
            <person name="Bruce D."/>
            <person name="Karavis M."/>
            <person name="Krepps M."/>
            <person name="McGregor P.A."/>
            <person name="Hong C."/>
            <person name="Park K.H."/>
            <person name="Akmal A."/>
            <person name="Feldman A."/>
            <person name="Lin J.S."/>
            <person name="Chang W.E."/>
            <person name="Higgs B.W."/>
            <person name="Demirev P."/>
            <person name="Lindquist J."/>
            <person name="Liem A."/>
            <person name="Fochler E."/>
            <person name="Read T.D."/>
            <person name="Tapia R."/>
            <person name="Johnson S."/>
            <person name="Bishop-Lilly K.A."/>
            <person name="Detter C."/>
            <person name="Han C."/>
            <person name="Sozhamannan S."/>
            <person name="Rosenzweig C.N."/>
            <person name="Skowronski E.W."/>
        </authorList>
    </citation>
    <scope>NUCLEOTIDE SEQUENCE [LARGE SCALE GENOMIC DNA]</scope>
    <source>
        <strain evidence="18 19">TPS4-2</strain>
    </source>
</reference>
<dbReference type="NCBIfam" id="TIGR01035">
    <property type="entry name" value="hemA"/>
    <property type="match status" value="1"/>
</dbReference>
<evidence type="ECO:0000256" key="13">
    <source>
        <dbReference type="PIRSR" id="PIRSR000445-4"/>
    </source>
</evidence>
<feature type="active site" description="Nucleophile" evidence="9 10">
    <location>
        <position position="50"/>
    </location>
</feature>
<feature type="domain" description="Glutamyl-tRNA reductase N-terminal" evidence="17">
    <location>
        <begin position="6"/>
        <end position="153"/>
    </location>
</feature>
<evidence type="ECO:0000313" key="18">
    <source>
        <dbReference type="EMBL" id="RUO67368.1"/>
    </source>
</evidence>
<dbReference type="HAMAP" id="MF_00087">
    <property type="entry name" value="Glu_tRNA_reductase"/>
    <property type="match status" value="1"/>
</dbReference>
<comment type="subunit">
    <text evidence="9">Homodimer.</text>
</comment>
<dbReference type="PANTHER" id="PTHR43013">
    <property type="entry name" value="GLUTAMYL-TRNA REDUCTASE"/>
    <property type="match status" value="1"/>
</dbReference>
<keyword evidence="4 9" id="KW-0521">NADP</keyword>
<evidence type="ECO:0000256" key="1">
    <source>
        <dbReference type="ARBA" id="ARBA00005059"/>
    </source>
</evidence>
<dbReference type="InterPro" id="IPR000343">
    <property type="entry name" value="4pyrrol_synth_GluRdtase"/>
</dbReference>
<dbReference type="InterPro" id="IPR036453">
    <property type="entry name" value="GluRdtase_dimer_dom_sf"/>
</dbReference>
<dbReference type="InterPro" id="IPR015895">
    <property type="entry name" value="4pyrrol_synth_GluRdtase_N"/>
</dbReference>
<dbReference type="PIRSF" id="PIRSF000445">
    <property type="entry name" value="4pyrrol_synth_GluRdtase"/>
    <property type="match status" value="1"/>
</dbReference>
<dbReference type="AlphaFoldDB" id="A0A432YVL0"/>
<feature type="binding site" evidence="9 11">
    <location>
        <begin position="111"/>
        <end position="113"/>
    </location>
    <ligand>
        <name>substrate</name>
    </ligand>
</feature>
<dbReference type="SUPFAM" id="SSF69075">
    <property type="entry name" value="Glutamyl tRNA-reductase dimerization domain"/>
    <property type="match status" value="1"/>
</dbReference>
<evidence type="ECO:0000256" key="12">
    <source>
        <dbReference type="PIRSR" id="PIRSR000445-3"/>
    </source>
</evidence>
<feature type="binding site" evidence="9 11">
    <location>
        <begin position="49"/>
        <end position="52"/>
    </location>
    <ligand>
        <name>substrate</name>
    </ligand>
</feature>
<dbReference type="EMBL" id="PIQA01000001">
    <property type="protein sequence ID" value="RUO67368.1"/>
    <property type="molecule type" value="Genomic_DNA"/>
</dbReference>
<protein>
    <recommendedName>
        <fullName evidence="8 9">Glutamyl-tRNA reductase</fullName>
        <shortName evidence="9">GluTR</shortName>
        <ecNumber evidence="3 9">1.2.1.70</ecNumber>
    </recommendedName>
</protein>
<dbReference type="GO" id="GO:0019353">
    <property type="term" value="P:protoporphyrinogen IX biosynthetic process from glutamate"/>
    <property type="evidence" value="ECO:0007669"/>
    <property type="project" value="TreeGrafter"/>
</dbReference>
<evidence type="ECO:0000259" key="17">
    <source>
        <dbReference type="Pfam" id="PF05201"/>
    </source>
</evidence>
<evidence type="ECO:0000259" key="16">
    <source>
        <dbReference type="Pfam" id="PF01488"/>
    </source>
</evidence>
<dbReference type="FunFam" id="3.30.460.30:FF:000001">
    <property type="entry name" value="Glutamyl-tRNA reductase"/>
    <property type="match status" value="1"/>
</dbReference>
<dbReference type="Pfam" id="PF01488">
    <property type="entry name" value="Shikimate_DH"/>
    <property type="match status" value="1"/>
</dbReference>
<dbReference type="Pfam" id="PF00745">
    <property type="entry name" value="GlutR_dimer"/>
    <property type="match status" value="1"/>
</dbReference>
<dbReference type="SUPFAM" id="SSF69742">
    <property type="entry name" value="Glutamyl tRNA-reductase catalytic, N-terminal domain"/>
    <property type="match status" value="1"/>
</dbReference>
<dbReference type="RefSeq" id="WP_126751043.1">
    <property type="nucleotide sequence ID" value="NZ_JBHUMT010000016.1"/>
</dbReference>
<dbReference type="FunFam" id="3.40.50.720:FF:000031">
    <property type="entry name" value="Glutamyl-tRNA reductase"/>
    <property type="match status" value="1"/>
</dbReference>
<keyword evidence="6 9" id="KW-0627">Porphyrin biosynthesis</keyword>
<feature type="binding site" evidence="9 11">
    <location>
        <position position="117"/>
    </location>
    <ligand>
        <name>substrate</name>
    </ligand>
</feature>
<dbReference type="PANTHER" id="PTHR43013:SF1">
    <property type="entry name" value="GLUTAMYL-TRNA REDUCTASE"/>
    <property type="match status" value="1"/>
</dbReference>
<evidence type="ECO:0000256" key="7">
    <source>
        <dbReference type="ARBA" id="ARBA00047464"/>
    </source>
</evidence>
<comment type="pathway">
    <text evidence="1 9 14">Porphyrin-containing compound metabolism; protoporphyrin-IX biosynthesis; 5-aminolevulinate from L-glutamyl-tRNA(Glu): step 1/2.</text>
</comment>
<dbReference type="GO" id="GO:0050661">
    <property type="term" value="F:NADP binding"/>
    <property type="evidence" value="ECO:0007669"/>
    <property type="project" value="InterPro"/>
</dbReference>
<feature type="domain" description="Tetrapyrrole biosynthesis glutamyl-tRNA reductase dimerisation" evidence="15">
    <location>
        <begin position="317"/>
        <end position="412"/>
    </location>
</feature>
<dbReference type="InterPro" id="IPR015896">
    <property type="entry name" value="4pyrrol_synth_GluRdtase_dimer"/>
</dbReference>
<comment type="domain">
    <text evidence="9">Possesses an unusual extended V-shaped dimeric structure with each monomer consisting of three distinct domains arranged along a curved 'spinal' alpha-helix. The N-terminal catalytic domain specifically recognizes the glutamate moiety of the substrate. The second domain is the NADPH-binding domain, and the third C-terminal domain is responsible for dimerization.</text>
</comment>
<dbReference type="InterPro" id="IPR006151">
    <property type="entry name" value="Shikm_DH/Glu-tRNA_Rdtase"/>
</dbReference>
<comment type="catalytic activity">
    <reaction evidence="7 9 14">
        <text>(S)-4-amino-5-oxopentanoate + tRNA(Glu) + NADP(+) = L-glutamyl-tRNA(Glu) + NADPH + H(+)</text>
        <dbReference type="Rhea" id="RHEA:12344"/>
        <dbReference type="Rhea" id="RHEA-COMP:9663"/>
        <dbReference type="Rhea" id="RHEA-COMP:9680"/>
        <dbReference type="ChEBI" id="CHEBI:15378"/>
        <dbReference type="ChEBI" id="CHEBI:57501"/>
        <dbReference type="ChEBI" id="CHEBI:57783"/>
        <dbReference type="ChEBI" id="CHEBI:58349"/>
        <dbReference type="ChEBI" id="CHEBI:78442"/>
        <dbReference type="ChEBI" id="CHEBI:78520"/>
        <dbReference type="EC" id="1.2.1.70"/>
    </reaction>
</comment>
<comment type="function">
    <text evidence="9">Catalyzes the NADPH-dependent reduction of glutamyl-tRNA(Glu) to glutamate 1-semialdehyde (GSA).</text>
</comment>
<evidence type="ECO:0000256" key="2">
    <source>
        <dbReference type="ARBA" id="ARBA00005916"/>
    </source>
</evidence>
<keyword evidence="5 9" id="KW-0560">Oxidoreductase</keyword>
<dbReference type="EC" id="1.2.1.70" evidence="3 9"/>
<organism evidence="18 19">
    <name type="scientific">Idiomarina piscisalsi</name>
    <dbReference type="NCBI Taxonomy" id="1096243"/>
    <lineage>
        <taxon>Bacteria</taxon>
        <taxon>Pseudomonadati</taxon>
        <taxon>Pseudomonadota</taxon>
        <taxon>Gammaproteobacteria</taxon>
        <taxon>Alteromonadales</taxon>
        <taxon>Idiomarinaceae</taxon>
        <taxon>Idiomarina</taxon>
    </lineage>
</organism>
<comment type="similarity">
    <text evidence="2 9 14">Belongs to the glutamyl-tRNA reductase family.</text>
</comment>
<evidence type="ECO:0000256" key="11">
    <source>
        <dbReference type="PIRSR" id="PIRSR000445-2"/>
    </source>
</evidence>
<gene>
    <name evidence="9" type="primary">hemA</name>
    <name evidence="18" type="ORF">CWI73_00425</name>
</gene>
<evidence type="ECO:0000256" key="6">
    <source>
        <dbReference type="ARBA" id="ARBA00023244"/>
    </source>
</evidence>
<dbReference type="GO" id="GO:0008883">
    <property type="term" value="F:glutamyl-tRNA reductase activity"/>
    <property type="evidence" value="ECO:0007669"/>
    <property type="project" value="UniProtKB-UniRule"/>
</dbReference>
<dbReference type="Gene3D" id="3.30.460.30">
    <property type="entry name" value="Glutamyl-tRNA reductase, N-terminal domain"/>
    <property type="match status" value="1"/>
</dbReference>
<dbReference type="Gene3D" id="3.40.50.720">
    <property type="entry name" value="NAD(P)-binding Rossmann-like Domain"/>
    <property type="match status" value="1"/>
</dbReference>
<dbReference type="SUPFAM" id="SSF51735">
    <property type="entry name" value="NAD(P)-binding Rossmann-fold domains"/>
    <property type="match status" value="1"/>
</dbReference>
<evidence type="ECO:0000256" key="5">
    <source>
        <dbReference type="ARBA" id="ARBA00023002"/>
    </source>
</evidence>
<name>A0A432YVL0_9GAMM</name>
<feature type="binding site" evidence="9 12">
    <location>
        <begin position="186"/>
        <end position="191"/>
    </location>
    <ligand>
        <name>NADP(+)</name>
        <dbReference type="ChEBI" id="CHEBI:58349"/>
    </ligand>
</feature>
<dbReference type="UniPathway" id="UPA00251">
    <property type="reaction ID" value="UER00316"/>
</dbReference>
<evidence type="ECO:0000256" key="4">
    <source>
        <dbReference type="ARBA" id="ARBA00022857"/>
    </source>
</evidence>
<comment type="miscellaneous">
    <text evidence="9">During catalysis, the active site Cys acts as a nucleophile attacking the alpha-carbonyl group of tRNA-bound glutamate with the formation of a thioester intermediate between enzyme and glutamate, and the concomitant release of tRNA(Glu). The thioester intermediate is finally reduced by direct hydride transfer from NADPH, to form the product GSA.</text>
</comment>
<feature type="site" description="Important for activity" evidence="9 13">
    <location>
        <position position="96"/>
    </location>
</feature>
<accession>A0A432YVL0</accession>
<sequence>MTISALGINHKTAPVDLREQVAFNAEQLDAALQAVRGLQGVQEAVIVSTCNRTELYCRGDVSDDLLLGWFTGFHSLPPDALQNHHYLFKNDQAISHLMSVASGLDSLVLGEPQILGQVKQAYQIAKRQAAVGGILERLFQQTFRVAKTVRNETAVGQNAVSVAYAAVSMARHIFSNLAKSKVLLIGAGDTSELVAQHLKQQGVTEITVANRTLQRARELAEKVDGAAHSLSELSELLPDADIVVSSTASTLPIVGKGTVEKALKKRRHKPMLLIDLAVPRDIEEQVNELDDAYLYTVDDLQSIISENIRNREQAAKEAQVIIRQQAQEFTDWLQSLNSVELVRSYRQHTKAVADTHLERALAQLQQGKAPEEVLKQFSHKLVQQLTHQPTNLLKSAGENNDQYTLAVLQQLWSGDDSDPLEGK</sequence>
<evidence type="ECO:0000256" key="9">
    <source>
        <dbReference type="HAMAP-Rule" id="MF_00087"/>
    </source>
</evidence>
<evidence type="ECO:0000259" key="15">
    <source>
        <dbReference type="Pfam" id="PF00745"/>
    </source>
</evidence>
<dbReference type="InterPro" id="IPR018214">
    <property type="entry name" value="GluRdtase_CS"/>
</dbReference>
<dbReference type="InterPro" id="IPR036343">
    <property type="entry name" value="GluRdtase_N_sf"/>
</dbReference>
<feature type="binding site" evidence="9 11">
    <location>
        <position position="106"/>
    </location>
    <ligand>
        <name>substrate</name>
    </ligand>
</feature>
<evidence type="ECO:0000256" key="14">
    <source>
        <dbReference type="RuleBase" id="RU000584"/>
    </source>
</evidence>
<dbReference type="CDD" id="cd05213">
    <property type="entry name" value="NAD_bind_Glutamyl_tRNA_reduct"/>
    <property type="match status" value="1"/>
</dbReference>
<evidence type="ECO:0000256" key="3">
    <source>
        <dbReference type="ARBA" id="ARBA00012970"/>
    </source>
</evidence>
<evidence type="ECO:0000256" key="10">
    <source>
        <dbReference type="PIRSR" id="PIRSR000445-1"/>
    </source>
</evidence>
<comment type="caution">
    <text evidence="18">The sequence shown here is derived from an EMBL/GenBank/DDBJ whole genome shotgun (WGS) entry which is preliminary data.</text>
</comment>
<dbReference type="Proteomes" id="UP000288361">
    <property type="component" value="Unassembled WGS sequence"/>
</dbReference>
<evidence type="ECO:0000256" key="8">
    <source>
        <dbReference type="ARBA" id="ARBA00068659"/>
    </source>
</evidence>
<dbReference type="PROSITE" id="PS00747">
    <property type="entry name" value="GLUTR"/>
    <property type="match status" value="1"/>
</dbReference>
<evidence type="ECO:0000313" key="19">
    <source>
        <dbReference type="Proteomes" id="UP000288361"/>
    </source>
</evidence>
<proteinExistence type="inferred from homology"/>
<dbReference type="Pfam" id="PF05201">
    <property type="entry name" value="GlutR_N"/>
    <property type="match status" value="1"/>
</dbReference>
<dbReference type="InterPro" id="IPR036291">
    <property type="entry name" value="NAD(P)-bd_dom_sf"/>
</dbReference>
<feature type="domain" description="Quinate/shikimate 5-dehydrogenase/glutamyl-tRNA reductase" evidence="16">
    <location>
        <begin position="169"/>
        <end position="303"/>
    </location>
</feature>